<dbReference type="InterPro" id="IPR007182">
    <property type="entry name" value="MnhB"/>
</dbReference>
<evidence type="ECO:0000256" key="1">
    <source>
        <dbReference type="ARBA" id="ARBA00004651"/>
    </source>
</evidence>
<comment type="similarity">
    <text evidence="2">Belongs to the CPA3 antiporters (TC 2.A.63) subunit B family.</text>
</comment>
<evidence type="ECO:0000313" key="9">
    <source>
        <dbReference type="EMBL" id="CAA9584106.1"/>
    </source>
</evidence>
<dbReference type="GO" id="GO:0005886">
    <property type="term" value="C:plasma membrane"/>
    <property type="evidence" value="ECO:0007669"/>
    <property type="project" value="UniProtKB-SubCell"/>
</dbReference>
<evidence type="ECO:0000256" key="3">
    <source>
        <dbReference type="ARBA" id="ARBA00022475"/>
    </source>
</evidence>
<accession>A0A6J4VNJ4</accession>
<evidence type="ECO:0000256" key="5">
    <source>
        <dbReference type="ARBA" id="ARBA00022989"/>
    </source>
</evidence>
<evidence type="ECO:0000256" key="7">
    <source>
        <dbReference type="SAM" id="Phobius"/>
    </source>
</evidence>
<evidence type="ECO:0000256" key="4">
    <source>
        <dbReference type="ARBA" id="ARBA00022692"/>
    </source>
</evidence>
<feature type="transmembrane region" description="Helical" evidence="7">
    <location>
        <begin position="70"/>
        <end position="88"/>
    </location>
</feature>
<evidence type="ECO:0000256" key="2">
    <source>
        <dbReference type="ARBA" id="ARBA00009425"/>
    </source>
</evidence>
<dbReference type="PANTHER" id="PTHR33932">
    <property type="entry name" value="NA(+)/H(+) ANTIPORTER SUBUNIT B"/>
    <property type="match status" value="1"/>
</dbReference>
<dbReference type="EMBL" id="CADCWP010000296">
    <property type="protein sequence ID" value="CAA9584106.1"/>
    <property type="molecule type" value="Genomic_DNA"/>
</dbReference>
<dbReference type="InterPro" id="IPR050622">
    <property type="entry name" value="CPA3_antiporter_subunitB"/>
</dbReference>
<dbReference type="Pfam" id="PF04039">
    <property type="entry name" value="MnhB"/>
    <property type="match status" value="1"/>
</dbReference>
<comment type="subcellular location">
    <subcellularLocation>
        <location evidence="1">Cell membrane</location>
        <topology evidence="1">Multi-pass membrane protein</topology>
    </subcellularLocation>
</comment>
<reference evidence="9" key="1">
    <citation type="submission" date="2020-02" db="EMBL/GenBank/DDBJ databases">
        <authorList>
            <person name="Meier V. D."/>
        </authorList>
    </citation>
    <scope>NUCLEOTIDE SEQUENCE</scope>
    <source>
        <strain evidence="9">AVDCRST_MAG86</strain>
    </source>
</reference>
<gene>
    <name evidence="9" type="ORF">AVDCRST_MAG86-3532</name>
</gene>
<keyword evidence="5 7" id="KW-1133">Transmembrane helix</keyword>
<organism evidence="9">
    <name type="scientific">uncultured Truepera sp</name>
    <dbReference type="NCBI Taxonomy" id="543023"/>
    <lineage>
        <taxon>Bacteria</taxon>
        <taxon>Thermotogati</taxon>
        <taxon>Deinococcota</taxon>
        <taxon>Deinococci</taxon>
        <taxon>Trueperales</taxon>
        <taxon>Trueperaceae</taxon>
        <taxon>Truepera</taxon>
        <taxon>environmental samples</taxon>
    </lineage>
</organism>
<evidence type="ECO:0000256" key="6">
    <source>
        <dbReference type="ARBA" id="ARBA00023136"/>
    </source>
</evidence>
<feature type="domain" description="Na+/H+ antiporter MnhB subunit-related protein" evidence="8">
    <location>
        <begin position="11"/>
        <end position="130"/>
    </location>
</feature>
<sequence>MTDKRGLELYFQTFARPVVFVLVFLGFHLFWRGHNAPGGGFIAGLVVAVAALLSRIVLDRPFLNVAPQRLLPLGLLLGLVPGVVPMLFGEAFLKSTYGYLTWPLIGEFEWASAVVFDAGVFLVVVGVTLTIIELLAEDTDAGLVAIGETEDA</sequence>
<feature type="transmembrane region" description="Helical" evidence="7">
    <location>
        <begin position="9"/>
        <end position="31"/>
    </location>
</feature>
<feature type="transmembrane region" description="Helical" evidence="7">
    <location>
        <begin position="108"/>
        <end position="132"/>
    </location>
</feature>
<keyword evidence="3" id="KW-1003">Cell membrane</keyword>
<name>A0A6J4VNJ4_9DEIN</name>
<proteinExistence type="inferred from homology"/>
<dbReference type="AlphaFoldDB" id="A0A6J4VNJ4"/>
<keyword evidence="6 7" id="KW-0472">Membrane</keyword>
<feature type="transmembrane region" description="Helical" evidence="7">
    <location>
        <begin position="37"/>
        <end position="58"/>
    </location>
</feature>
<dbReference type="PANTHER" id="PTHR33932:SF4">
    <property type="entry name" value="NA(+)_H(+) ANTIPORTER SUBUNIT B"/>
    <property type="match status" value="1"/>
</dbReference>
<evidence type="ECO:0000259" key="8">
    <source>
        <dbReference type="Pfam" id="PF04039"/>
    </source>
</evidence>
<keyword evidence="4 7" id="KW-0812">Transmembrane</keyword>
<protein>
    <recommendedName>
        <fullName evidence="8">Na+/H+ antiporter MnhB subunit-related protein domain-containing protein</fullName>
    </recommendedName>
</protein>